<dbReference type="InterPro" id="IPR004184">
    <property type="entry name" value="PFL_dom"/>
</dbReference>
<dbReference type="GO" id="GO:0016829">
    <property type="term" value="F:lyase activity"/>
    <property type="evidence" value="ECO:0007669"/>
    <property type="project" value="UniProtKB-KW"/>
</dbReference>
<reference evidence="2 3" key="1">
    <citation type="submission" date="2016-10" db="EMBL/GenBank/DDBJ databases">
        <authorList>
            <person name="de Groot N.N."/>
        </authorList>
    </citation>
    <scope>NUCLEOTIDE SEQUENCE [LARGE SCALE GENOMIC DNA]</scope>
    <source>
        <strain evidence="2 3">DSM 12130</strain>
    </source>
</reference>
<name>A0A1H0VZQ4_9BACT</name>
<feature type="non-terminal residue" evidence="2">
    <location>
        <position position="127"/>
    </location>
</feature>
<dbReference type="GO" id="GO:0005829">
    <property type="term" value="C:cytosol"/>
    <property type="evidence" value="ECO:0007669"/>
    <property type="project" value="TreeGrafter"/>
</dbReference>
<dbReference type="PROSITE" id="PS51554">
    <property type="entry name" value="PFL"/>
    <property type="match status" value="1"/>
</dbReference>
<dbReference type="AlphaFoldDB" id="A0A1H0VZQ4"/>
<organism evidence="2 3">
    <name type="scientific">Desulforhopalus singaporensis</name>
    <dbReference type="NCBI Taxonomy" id="91360"/>
    <lineage>
        <taxon>Bacteria</taxon>
        <taxon>Pseudomonadati</taxon>
        <taxon>Thermodesulfobacteriota</taxon>
        <taxon>Desulfobulbia</taxon>
        <taxon>Desulfobulbales</taxon>
        <taxon>Desulfocapsaceae</taxon>
        <taxon>Desulforhopalus</taxon>
    </lineage>
</organism>
<dbReference type="PANTHER" id="PTHR43641">
    <property type="entry name" value="FORMATE ACETYLTRANSFERASE 3-RELATED"/>
    <property type="match status" value="1"/>
</dbReference>
<proteinExistence type="predicted"/>
<dbReference type="STRING" id="91360.SAMN05660330_04340"/>
<dbReference type="Pfam" id="PF02901">
    <property type="entry name" value="PFL-like"/>
    <property type="match status" value="1"/>
</dbReference>
<evidence type="ECO:0000259" key="1">
    <source>
        <dbReference type="PROSITE" id="PS51554"/>
    </source>
</evidence>
<protein>
    <submittedName>
        <fullName evidence="2">Pyruvate formate lyase-like</fullName>
    </submittedName>
</protein>
<keyword evidence="2" id="KW-0456">Lyase</keyword>
<dbReference type="Gene3D" id="3.20.70.20">
    <property type="match status" value="1"/>
</dbReference>
<sequence length="127" mass="14550">MFEKIKVISENPERKAGVEGNFYNDAESPVGPGMNPRIQRLRKLSVEAEPTISIERALHETEFYKENYGRYSIPVLRAMTFLDHCTRKTIYIGDDELIVGERGPKPKAIPTFPELTCHTVEDFHVLN</sequence>
<keyword evidence="2" id="KW-0670">Pyruvate</keyword>
<dbReference type="InterPro" id="IPR051215">
    <property type="entry name" value="GRE"/>
</dbReference>
<dbReference type="SUPFAM" id="SSF51998">
    <property type="entry name" value="PFL-like glycyl radical enzymes"/>
    <property type="match status" value="1"/>
</dbReference>
<dbReference type="PANTHER" id="PTHR43641:SF2">
    <property type="entry name" value="DEHYDRATASE YBIW-RELATED"/>
    <property type="match status" value="1"/>
</dbReference>
<accession>A0A1H0VZQ4</accession>
<gene>
    <name evidence="2" type="ORF">SAMN05660330_04340</name>
</gene>
<evidence type="ECO:0000313" key="3">
    <source>
        <dbReference type="Proteomes" id="UP000199073"/>
    </source>
</evidence>
<evidence type="ECO:0000313" key="2">
    <source>
        <dbReference type="EMBL" id="SDP83930.1"/>
    </source>
</evidence>
<dbReference type="Proteomes" id="UP000199073">
    <property type="component" value="Unassembled WGS sequence"/>
</dbReference>
<feature type="domain" description="PFL" evidence="1">
    <location>
        <begin position="36"/>
        <end position="127"/>
    </location>
</feature>
<keyword evidence="3" id="KW-1185">Reference proteome</keyword>
<dbReference type="EMBL" id="FNJI01000080">
    <property type="protein sequence ID" value="SDP83930.1"/>
    <property type="molecule type" value="Genomic_DNA"/>
</dbReference>